<sequence>MLKKLHGMKCVRGCISVQFNYMNITIEPNAAYRAVLIKSASYASLVLALLLVVLKGWGWQETQSVSVLSSLADSILDVLASSVTFFAVRYSLAPADNEHRFGHGKSEGLAALVQALIIAGSGSYVCYEAIRRIAEPQEIVAPEIGLGVIAFATVATLLLVIFQHYVARRTGSVAISADAAHYQSDLFINVVVGISIALTSWTGELLIDPFVGMLIAIFVLYSASDIASRSLKILLDHEIPEQDRDAIVALACSHADVRGLHDMRTRFGGSHYIVQFHLEMQPDITLLRAHYIMDEVETAILESFPDCEIIIHADPLGLPEQRDNFST</sequence>
<evidence type="ECO:0000256" key="2">
    <source>
        <dbReference type="ARBA" id="ARBA00022448"/>
    </source>
</evidence>
<dbReference type="GO" id="GO:0005886">
    <property type="term" value="C:plasma membrane"/>
    <property type="evidence" value="ECO:0007669"/>
    <property type="project" value="TreeGrafter"/>
</dbReference>
<keyword evidence="5 7" id="KW-1133">Transmembrane helix</keyword>
<dbReference type="EMBL" id="UINC01057683">
    <property type="protein sequence ID" value="SVB79112.1"/>
    <property type="molecule type" value="Genomic_DNA"/>
</dbReference>
<evidence type="ECO:0000259" key="9">
    <source>
        <dbReference type="Pfam" id="PF16916"/>
    </source>
</evidence>
<evidence type="ECO:0000256" key="6">
    <source>
        <dbReference type="ARBA" id="ARBA00023136"/>
    </source>
</evidence>
<dbReference type="Gene3D" id="1.20.1510.10">
    <property type="entry name" value="Cation efflux protein transmembrane domain"/>
    <property type="match status" value="1"/>
</dbReference>
<feature type="domain" description="Cation efflux protein transmembrane" evidence="8">
    <location>
        <begin position="42"/>
        <end position="235"/>
    </location>
</feature>
<evidence type="ECO:0000313" key="10">
    <source>
        <dbReference type="EMBL" id="SVB79112.1"/>
    </source>
</evidence>
<feature type="domain" description="Cation efflux protein cytoplasmic" evidence="9">
    <location>
        <begin position="240"/>
        <end position="315"/>
    </location>
</feature>
<dbReference type="NCBIfam" id="TIGR01297">
    <property type="entry name" value="CDF"/>
    <property type="match status" value="1"/>
</dbReference>
<evidence type="ECO:0000256" key="7">
    <source>
        <dbReference type="SAM" id="Phobius"/>
    </source>
</evidence>
<dbReference type="GO" id="GO:0015086">
    <property type="term" value="F:cadmium ion transmembrane transporter activity"/>
    <property type="evidence" value="ECO:0007669"/>
    <property type="project" value="TreeGrafter"/>
</dbReference>
<dbReference type="InterPro" id="IPR027469">
    <property type="entry name" value="Cation_efflux_TMD_sf"/>
</dbReference>
<gene>
    <name evidence="10" type="ORF">METZ01_LOCUS231966</name>
</gene>
<keyword evidence="6 7" id="KW-0472">Membrane</keyword>
<dbReference type="PANTHER" id="PTHR43840:SF41">
    <property type="entry name" value="CATION-EFFLUX PUMP FIEF"/>
    <property type="match status" value="1"/>
</dbReference>
<protein>
    <submittedName>
        <fullName evidence="10">Uncharacterized protein</fullName>
    </submittedName>
</protein>
<organism evidence="10">
    <name type="scientific">marine metagenome</name>
    <dbReference type="NCBI Taxonomy" id="408172"/>
    <lineage>
        <taxon>unclassified sequences</taxon>
        <taxon>metagenomes</taxon>
        <taxon>ecological metagenomes</taxon>
    </lineage>
</organism>
<keyword evidence="2" id="KW-0813">Transport</keyword>
<dbReference type="InterPro" id="IPR002524">
    <property type="entry name" value="Cation_efflux"/>
</dbReference>
<dbReference type="SUPFAM" id="SSF161111">
    <property type="entry name" value="Cation efflux protein transmembrane domain-like"/>
    <property type="match status" value="1"/>
</dbReference>
<feature type="transmembrane region" description="Helical" evidence="7">
    <location>
        <begin position="205"/>
        <end position="223"/>
    </location>
</feature>
<feature type="transmembrane region" description="Helical" evidence="7">
    <location>
        <begin position="65"/>
        <end position="88"/>
    </location>
</feature>
<dbReference type="Gene3D" id="3.30.70.1350">
    <property type="entry name" value="Cation efflux protein, cytoplasmic domain"/>
    <property type="match status" value="1"/>
</dbReference>
<name>A0A382GW61_9ZZZZ</name>
<evidence type="ECO:0000256" key="5">
    <source>
        <dbReference type="ARBA" id="ARBA00022989"/>
    </source>
</evidence>
<keyword evidence="4 7" id="KW-0812">Transmembrane</keyword>
<feature type="transmembrane region" description="Helical" evidence="7">
    <location>
        <begin position="139"/>
        <end position="162"/>
    </location>
</feature>
<evidence type="ECO:0000259" key="8">
    <source>
        <dbReference type="Pfam" id="PF01545"/>
    </source>
</evidence>
<feature type="transmembrane region" description="Helical" evidence="7">
    <location>
        <begin position="108"/>
        <end position="127"/>
    </location>
</feature>
<dbReference type="InterPro" id="IPR058533">
    <property type="entry name" value="Cation_efflux_TM"/>
</dbReference>
<dbReference type="SUPFAM" id="SSF160240">
    <property type="entry name" value="Cation efflux protein cytoplasmic domain-like"/>
    <property type="match status" value="1"/>
</dbReference>
<dbReference type="AlphaFoldDB" id="A0A382GW61"/>
<feature type="transmembrane region" description="Helical" evidence="7">
    <location>
        <begin position="30"/>
        <end position="53"/>
    </location>
</feature>
<evidence type="ECO:0000256" key="3">
    <source>
        <dbReference type="ARBA" id="ARBA00022475"/>
    </source>
</evidence>
<dbReference type="Pfam" id="PF01545">
    <property type="entry name" value="Cation_efflux"/>
    <property type="match status" value="1"/>
</dbReference>
<dbReference type="GO" id="GO:0015093">
    <property type="term" value="F:ferrous iron transmembrane transporter activity"/>
    <property type="evidence" value="ECO:0007669"/>
    <property type="project" value="TreeGrafter"/>
</dbReference>
<dbReference type="GO" id="GO:0015341">
    <property type="term" value="F:zinc efflux antiporter activity"/>
    <property type="evidence" value="ECO:0007669"/>
    <property type="project" value="TreeGrafter"/>
</dbReference>
<dbReference type="PANTHER" id="PTHR43840">
    <property type="entry name" value="MITOCHONDRIAL METAL TRANSPORTER 1-RELATED"/>
    <property type="match status" value="1"/>
</dbReference>
<dbReference type="InterPro" id="IPR050291">
    <property type="entry name" value="CDF_Transporter"/>
</dbReference>
<accession>A0A382GW61</accession>
<evidence type="ECO:0000256" key="4">
    <source>
        <dbReference type="ARBA" id="ARBA00022692"/>
    </source>
</evidence>
<proteinExistence type="predicted"/>
<dbReference type="InterPro" id="IPR027470">
    <property type="entry name" value="Cation_efflux_CTD"/>
</dbReference>
<comment type="subcellular location">
    <subcellularLocation>
        <location evidence="1">Membrane</location>
        <topology evidence="1">Multi-pass membrane protein</topology>
    </subcellularLocation>
</comment>
<evidence type="ECO:0000256" key="1">
    <source>
        <dbReference type="ARBA" id="ARBA00004141"/>
    </source>
</evidence>
<dbReference type="InterPro" id="IPR036837">
    <property type="entry name" value="Cation_efflux_CTD_sf"/>
</dbReference>
<dbReference type="Pfam" id="PF16916">
    <property type="entry name" value="ZT_dimer"/>
    <property type="match status" value="1"/>
</dbReference>
<keyword evidence="3" id="KW-1003">Cell membrane</keyword>
<dbReference type="GO" id="GO:0006882">
    <property type="term" value="P:intracellular zinc ion homeostasis"/>
    <property type="evidence" value="ECO:0007669"/>
    <property type="project" value="TreeGrafter"/>
</dbReference>
<reference evidence="10" key="1">
    <citation type="submission" date="2018-05" db="EMBL/GenBank/DDBJ databases">
        <authorList>
            <person name="Lanie J.A."/>
            <person name="Ng W.-L."/>
            <person name="Kazmierczak K.M."/>
            <person name="Andrzejewski T.M."/>
            <person name="Davidsen T.M."/>
            <person name="Wayne K.J."/>
            <person name="Tettelin H."/>
            <person name="Glass J.I."/>
            <person name="Rusch D."/>
            <person name="Podicherti R."/>
            <person name="Tsui H.-C.T."/>
            <person name="Winkler M.E."/>
        </authorList>
    </citation>
    <scope>NUCLEOTIDE SEQUENCE</scope>
</reference>